<gene>
    <name evidence="3" type="ORF">FA15DRAFT_646096</name>
</gene>
<feature type="compositionally biased region" description="Polar residues" evidence="1">
    <location>
        <begin position="1117"/>
        <end position="1128"/>
    </location>
</feature>
<organism evidence="3 4">
    <name type="scientific">Coprinopsis marcescibilis</name>
    <name type="common">Agaric fungus</name>
    <name type="synonym">Psathyrella marcescibilis</name>
    <dbReference type="NCBI Taxonomy" id="230819"/>
    <lineage>
        <taxon>Eukaryota</taxon>
        <taxon>Fungi</taxon>
        <taxon>Dikarya</taxon>
        <taxon>Basidiomycota</taxon>
        <taxon>Agaricomycotina</taxon>
        <taxon>Agaricomycetes</taxon>
        <taxon>Agaricomycetidae</taxon>
        <taxon>Agaricales</taxon>
        <taxon>Agaricineae</taxon>
        <taxon>Psathyrellaceae</taxon>
        <taxon>Coprinopsis</taxon>
    </lineage>
</organism>
<dbReference type="InterPro" id="IPR014756">
    <property type="entry name" value="Ig_E-set"/>
</dbReference>
<feature type="compositionally biased region" description="Low complexity" evidence="1">
    <location>
        <begin position="17"/>
        <end position="36"/>
    </location>
</feature>
<sequence length="1246" mass="129704">MVHVNMSPLNDHNLVRTSTGSDGYSSSTPASRAPSRPASPHPPNNNHELPPLPQPSSSPHMRFSLHQKNPSPKSSIDIHLDAPYLVLKGTGPDVESTRLSGNVVLFLAEATSIKEITLEFRGKARIPIPNSESLVSNITYLSYNICNHNWSFLDLGASSSSHKKHSHTQRTLKAGRHLFPFSLEIGGSLPSSINAPVLGGAIISYKLRATATRPGALLSSILPSLLHCTITVPLLRSFIPTALEYQQTLEIENTWAGKLMYNITLPHKAWAEGDIVGVLLKCSPLAKGVRVHSVLTNVEEKVQVYARSGKTEEKRIVACSRHEIVGGAGENADGEGAGKARAVLVEMGKTSCWIGYATPPTGSPSVASRAGSNASGVASGLGNVSGEESLRREVEEPTAGREEEEAIMVAPTDIVTTLFLPLPSSYTRPNVSLSSSGTQSAHHSNPASPFSASIPSTPFPSTYQNSNGHPCPYSQPPTYNAANNQNSQQTSHHHHYHPILPSHSVEPITISHRIRWSIFIVNPDGHISELRCALPIAIVDGKFRPEVRAYTAFMRRTVLGCGVVGYEEDGRGSGSGNGSGGAGGEGGFDDDLDIDELDGESDISDLEEAQLHDSQVPLQLDSLHHHHHQHQHPHSHSVHHHQRHLDPLNALELSADDRQLPSYHQHVRDRVANMYLPAGSTMRITNPWVVGGVSPVGVWGGESGLEGGSGGVDAAVNGGEGYGGDASAPAIASTTANGQGTMGVGSGGPSSEVGSGGGTRPPTPAHATHPLPPRSARASGYSTPHEGYLSIHALSSNPTRPVQPQHLAHLPGSGPSGGDSAPYLLDWVNSELLLSLSDEPLRRFGQGNASVGGGSGSGAVSPVGGASRAGSRPMSPVGEAQGVSSSAASSVSRHTGGSAYGEGRRERHGEREREKDKHGHGHHGALSGLLSFKGAMKKGFGFTKHHDQHHHHASGRSSPDPHALDGHGASGSGGGVDLNASTSRNGSRPGTGYSSAAASSFESVGIGLGASGRAGSGATTAPSSVGSANVPLPPLSASTSGMSTCTTSAGARSTSVSPAPGGKTRSTQTLPLPSHGARPTTTPRNYVPLPRSNSATNMPSSDSNGGLAPIVPYPYPRSQSPSVASPTLYSPLSPHGHHGHSNSMPTSPMSFSGHSPFHPLHPFHRPQTPQDVILHRAFTEVPDYEVAARGFIGGVAPLSSLVGLPSYEEVEREIRCGGGRGGVTGSRGGGGAVSGVNGVNMNGSAG</sequence>
<feature type="compositionally biased region" description="Gly residues" evidence="1">
    <location>
        <begin position="1221"/>
        <end position="1233"/>
    </location>
</feature>
<feature type="compositionally biased region" description="Polar residues" evidence="1">
    <location>
        <begin position="979"/>
        <end position="996"/>
    </location>
</feature>
<feature type="compositionally biased region" description="Polar residues" evidence="1">
    <location>
        <begin position="429"/>
        <end position="468"/>
    </location>
</feature>
<evidence type="ECO:0000313" key="4">
    <source>
        <dbReference type="Proteomes" id="UP000307440"/>
    </source>
</evidence>
<feature type="compositionally biased region" description="Low complexity" evidence="1">
    <location>
        <begin position="478"/>
        <end position="490"/>
    </location>
</feature>
<dbReference type="SMART" id="SM01017">
    <property type="entry name" value="Arrestin_C"/>
    <property type="match status" value="1"/>
</dbReference>
<dbReference type="GO" id="GO:0005886">
    <property type="term" value="C:plasma membrane"/>
    <property type="evidence" value="ECO:0007669"/>
    <property type="project" value="TreeGrafter"/>
</dbReference>
<feature type="compositionally biased region" description="Low complexity" evidence="1">
    <location>
        <begin position="1016"/>
        <end position="1028"/>
    </location>
</feature>
<dbReference type="SUPFAM" id="SSF81296">
    <property type="entry name" value="E set domains"/>
    <property type="match status" value="1"/>
</dbReference>
<dbReference type="InterPro" id="IPR050357">
    <property type="entry name" value="Arrestin_domain-protein"/>
</dbReference>
<feature type="compositionally biased region" description="Basic residues" evidence="1">
    <location>
        <begin position="624"/>
        <end position="643"/>
    </location>
</feature>
<feature type="compositionally biased region" description="Polar residues" evidence="1">
    <location>
        <begin position="363"/>
        <end position="376"/>
    </location>
</feature>
<feature type="region of interest" description="Disordered" evidence="1">
    <location>
        <begin position="566"/>
        <end position="594"/>
    </location>
</feature>
<feature type="region of interest" description="Disordered" evidence="1">
    <location>
        <begin position="733"/>
        <end position="815"/>
    </location>
</feature>
<feature type="region of interest" description="Disordered" evidence="1">
    <location>
        <begin position="362"/>
        <end position="408"/>
    </location>
</feature>
<dbReference type="GO" id="GO:0031625">
    <property type="term" value="F:ubiquitin protein ligase binding"/>
    <property type="evidence" value="ECO:0007669"/>
    <property type="project" value="TreeGrafter"/>
</dbReference>
<feature type="compositionally biased region" description="Low complexity" evidence="1">
    <location>
        <begin position="1234"/>
        <end position="1246"/>
    </location>
</feature>
<proteinExistence type="predicted"/>
<feature type="compositionally biased region" description="Basic and acidic residues" evidence="1">
    <location>
        <begin position="902"/>
        <end position="917"/>
    </location>
</feature>
<dbReference type="AlphaFoldDB" id="A0A5C3KL66"/>
<reference evidence="3 4" key="1">
    <citation type="journal article" date="2019" name="Nat. Ecol. Evol.">
        <title>Megaphylogeny resolves global patterns of mushroom evolution.</title>
        <authorList>
            <person name="Varga T."/>
            <person name="Krizsan K."/>
            <person name="Foldi C."/>
            <person name="Dima B."/>
            <person name="Sanchez-Garcia M."/>
            <person name="Sanchez-Ramirez S."/>
            <person name="Szollosi G.J."/>
            <person name="Szarkandi J.G."/>
            <person name="Papp V."/>
            <person name="Albert L."/>
            <person name="Andreopoulos W."/>
            <person name="Angelini C."/>
            <person name="Antonin V."/>
            <person name="Barry K.W."/>
            <person name="Bougher N.L."/>
            <person name="Buchanan P."/>
            <person name="Buyck B."/>
            <person name="Bense V."/>
            <person name="Catcheside P."/>
            <person name="Chovatia M."/>
            <person name="Cooper J."/>
            <person name="Damon W."/>
            <person name="Desjardin D."/>
            <person name="Finy P."/>
            <person name="Geml J."/>
            <person name="Haridas S."/>
            <person name="Hughes K."/>
            <person name="Justo A."/>
            <person name="Karasinski D."/>
            <person name="Kautmanova I."/>
            <person name="Kiss B."/>
            <person name="Kocsube S."/>
            <person name="Kotiranta H."/>
            <person name="LaButti K.M."/>
            <person name="Lechner B.E."/>
            <person name="Liimatainen K."/>
            <person name="Lipzen A."/>
            <person name="Lukacs Z."/>
            <person name="Mihaltcheva S."/>
            <person name="Morgado L.N."/>
            <person name="Niskanen T."/>
            <person name="Noordeloos M.E."/>
            <person name="Ohm R.A."/>
            <person name="Ortiz-Santana B."/>
            <person name="Ovrebo C."/>
            <person name="Racz N."/>
            <person name="Riley R."/>
            <person name="Savchenko A."/>
            <person name="Shiryaev A."/>
            <person name="Soop K."/>
            <person name="Spirin V."/>
            <person name="Szebenyi C."/>
            <person name="Tomsovsky M."/>
            <person name="Tulloss R.E."/>
            <person name="Uehling J."/>
            <person name="Grigoriev I.V."/>
            <person name="Vagvolgyi C."/>
            <person name="Papp T."/>
            <person name="Martin F.M."/>
            <person name="Miettinen O."/>
            <person name="Hibbett D.S."/>
            <person name="Nagy L.G."/>
        </authorList>
    </citation>
    <scope>NUCLEOTIDE SEQUENCE [LARGE SCALE GENOMIC DNA]</scope>
    <source>
        <strain evidence="3 4">CBS 121175</strain>
    </source>
</reference>
<feature type="region of interest" description="Disordered" evidence="1">
    <location>
        <begin position="429"/>
        <end position="500"/>
    </location>
</feature>
<keyword evidence="4" id="KW-1185">Reference proteome</keyword>
<feature type="region of interest" description="Disordered" evidence="1">
    <location>
        <begin position="1221"/>
        <end position="1246"/>
    </location>
</feature>
<feature type="compositionally biased region" description="Polar residues" evidence="1">
    <location>
        <begin position="1036"/>
        <end position="1057"/>
    </location>
</feature>
<dbReference type="InterPro" id="IPR011021">
    <property type="entry name" value="Arrestin-like_N"/>
</dbReference>
<protein>
    <recommendedName>
        <fullName evidence="2">Arrestin C-terminal-like domain-containing protein</fullName>
    </recommendedName>
</protein>
<dbReference type="Pfam" id="PF00339">
    <property type="entry name" value="Arrestin_N"/>
    <property type="match status" value="1"/>
</dbReference>
<feature type="compositionally biased region" description="Gly residues" evidence="1">
    <location>
        <begin position="740"/>
        <end position="759"/>
    </location>
</feature>
<evidence type="ECO:0000256" key="1">
    <source>
        <dbReference type="SAM" id="MobiDB-lite"/>
    </source>
</evidence>
<dbReference type="GO" id="GO:0030674">
    <property type="term" value="F:protein-macromolecule adaptor activity"/>
    <property type="evidence" value="ECO:0007669"/>
    <property type="project" value="TreeGrafter"/>
</dbReference>
<feature type="compositionally biased region" description="Low complexity" evidence="1">
    <location>
        <begin position="858"/>
        <end position="871"/>
    </location>
</feature>
<feature type="region of interest" description="Disordered" evidence="1">
    <location>
        <begin position="624"/>
        <end position="644"/>
    </location>
</feature>
<feature type="region of interest" description="Disordered" evidence="1">
    <location>
        <begin position="847"/>
        <end position="927"/>
    </location>
</feature>
<feature type="compositionally biased region" description="Polar residues" evidence="1">
    <location>
        <begin position="793"/>
        <end position="802"/>
    </location>
</feature>
<evidence type="ECO:0000313" key="3">
    <source>
        <dbReference type="EMBL" id="TFK21109.1"/>
    </source>
</evidence>
<accession>A0A5C3KL66</accession>
<dbReference type="Proteomes" id="UP000307440">
    <property type="component" value="Unassembled WGS sequence"/>
</dbReference>
<feature type="region of interest" description="Disordered" evidence="1">
    <location>
        <begin position="942"/>
        <end position="996"/>
    </location>
</feature>
<feature type="region of interest" description="Disordered" evidence="1">
    <location>
        <begin position="1"/>
        <end position="75"/>
    </location>
</feature>
<feature type="region of interest" description="Disordered" evidence="1">
    <location>
        <begin position="1012"/>
        <end position="1150"/>
    </location>
</feature>
<feature type="compositionally biased region" description="Polar residues" evidence="1">
    <location>
        <begin position="1091"/>
        <end position="1104"/>
    </location>
</feature>
<dbReference type="EMBL" id="ML210278">
    <property type="protein sequence ID" value="TFK21109.1"/>
    <property type="molecule type" value="Genomic_DNA"/>
</dbReference>
<evidence type="ECO:0000259" key="2">
    <source>
        <dbReference type="SMART" id="SM01017"/>
    </source>
</evidence>
<dbReference type="OrthoDB" id="2333384at2759"/>
<dbReference type="InterPro" id="IPR014752">
    <property type="entry name" value="Arrestin-like_C"/>
</dbReference>
<dbReference type="PANTHER" id="PTHR11188">
    <property type="entry name" value="ARRESTIN DOMAIN CONTAINING PROTEIN"/>
    <property type="match status" value="1"/>
</dbReference>
<dbReference type="Gene3D" id="2.60.40.640">
    <property type="match status" value="1"/>
</dbReference>
<feature type="compositionally biased region" description="Low complexity" evidence="1">
    <location>
        <begin position="883"/>
        <end position="892"/>
    </location>
</feature>
<name>A0A5C3KL66_COPMA</name>
<feature type="compositionally biased region" description="Gly residues" evidence="1">
    <location>
        <begin position="572"/>
        <end position="586"/>
    </location>
</feature>
<feature type="domain" description="Arrestin C-terminal-like" evidence="2">
    <location>
        <begin position="255"/>
        <end position="543"/>
    </location>
</feature>
<dbReference type="InterPro" id="IPR011022">
    <property type="entry name" value="Arrestin_C-like"/>
</dbReference>
<dbReference type="PANTHER" id="PTHR11188:SF17">
    <property type="entry name" value="FI21816P1"/>
    <property type="match status" value="1"/>
</dbReference>
<dbReference type="GO" id="GO:0070086">
    <property type="term" value="P:ubiquitin-dependent endocytosis"/>
    <property type="evidence" value="ECO:0007669"/>
    <property type="project" value="TreeGrafter"/>
</dbReference>
<feature type="compositionally biased region" description="Basic and acidic residues" evidence="1">
    <location>
        <begin position="388"/>
        <end position="401"/>
    </location>
</feature>
<dbReference type="STRING" id="230819.A0A5C3KL66"/>
<dbReference type="GO" id="GO:0005829">
    <property type="term" value="C:cytosol"/>
    <property type="evidence" value="ECO:0007669"/>
    <property type="project" value="TreeGrafter"/>
</dbReference>